<name>A0A0J8VBW9_9GAMM</name>
<accession>A0A0J8VBW9</accession>
<comment type="caution">
    <text evidence="2">The sequence shown here is derived from an EMBL/GenBank/DDBJ whole genome shotgun (WGS) entry which is preliminary data.</text>
</comment>
<dbReference type="OrthoDB" id="5829936at2"/>
<feature type="signal peptide" evidence="1">
    <location>
        <begin position="1"/>
        <end position="32"/>
    </location>
</feature>
<evidence type="ECO:0000313" key="2">
    <source>
        <dbReference type="EMBL" id="PSW25879.1"/>
    </source>
</evidence>
<reference evidence="2 3" key="1">
    <citation type="submission" date="2018-01" db="EMBL/GenBank/DDBJ databases">
        <title>Whole genome sequencing of Histamine producing bacteria.</title>
        <authorList>
            <person name="Butler K."/>
        </authorList>
    </citation>
    <scope>NUCLEOTIDE SEQUENCE [LARGE SCALE GENOMIC DNA]</scope>
    <source>
        <strain evidence="2 3">DSM 24669</strain>
    </source>
</reference>
<evidence type="ECO:0008006" key="4">
    <source>
        <dbReference type="Google" id="ProtNLM"/>
    </source>
</evidence>
<keyword evidence="3" id="KW-1185">Reference proteome</keyword>
<evidence type="ECO:0000256" key="1">
    <source>
        <dbReference type="SAM" id="SignalP"/>
    </source>
</evidence>
<dbReference type="Proteomes" id="UP000240481">
    <property type="component" value="Unassembled WGS sequence"/>
</dbReference>
<organism evidence="2 3">
    <name type="scientific">Photobacterium swingsii</name>
    <dbReference type="NCBI Taxonomy" id="680026"/>
    <lineage>
        <taxon>Bacteria</taxon>
        <taxon>Pseudomonadati</taxon>
        <taxon>Pseudomonadota</taxon>
        <taxon>Gammaproteobacteria</taxon>
        <taxon>Vibrionales</taxon>
        <taxon>Vibrionaceae</taxon>
        <taxon>Photobacterium</taxon>
    </lineage>
</organism>
<dbReference type="EMBL" id="PYLZ01000002">
    <property type="protein sequence ID" value="PSW25879.1"/>
    <property type="molecule type" value="Genomic_DNA"/>
</dbReference>
<sequence>MTDSHTFTARFIKSICTALLIAASAISLQATASPVSTDSYTEQQRIANKVGVIQQELAAIKQETLQANPKLRQQQLEFEKAFEAKAEQVGYDPDAFMAKAKEIQDELRAAGTTQEQQAKLIKEFSHAKSVLAKQRETIMSDEALMDKEEDLRKATYIAMTKHDPKTKELFGNLDQLLKQMQ</sequence>
<protein>
    <recommendedName>
        <fullName evidence="4">DUF4168 domain-containing protein</fullName>
    </recommendedName>
</protein>
<proteinExistence type="predicted"/>
<keyword evidence="1" id="KW-0732">Signal</keyword>
<evidence type="ECO:0000313" key="3">
    <source>
        <dbReference type="Proteomes" id="UP000240481"/>
    </source>
</evidence>
<feature type="chain" id="PRO_5030009094" description="DUF4168 domain-containing protein" evidence="1">
    <location>
        <begin position="33"/>
        <end position="181"/>
    </location>
</feature>
<dbReference type="AlphaFoldDB" id="A0A0J8VBW9"/>
<gene>
    <name evidence="2" type="ORF">C9I94_04730</name>
</gene>
<dbReference type="RefSeq" id="WP_048898523.1">
    <property type="nucleotide sequence ID" value="NZ_AP024852.1"/>
</dbReference>